<dbReference type="Proteomes" id="UP001164459">
    <property type="component" value="Chromosome"/>
</dbReference>
<name>A0ABY7H5G8_9BACT</name>
<dbReference type="EMBL" id="CP114040">
    <property type="protein sequence ID" value="WAS94315.1"/>
    <property type="molecule type" value="Genomic_DNA"/>
</dbReference>
<evidence type="ECO:0000313" key="1">
    <source>
        <dbReference type="EMBL" id="WAS94315.1"/>
    </source>
</evidence>
<dbReference type="RefSeq" id="WP_269036652.1">
    <property type="nucleotide sequence ID" value="NZ_CP114040.1"/>
</dbReference>
<keyword evidence="2" id="KW-1185">Reference proteome</keyword>
<protein>
    <submittedName>
        <fullName evidence="1">Uncharacterized protein</fullName>
    </submittedName>
</protein>
<proteinExistence type="predicted"/>
<gene>
    <name evidence="1" type="ORF">O0S08_49975</name>
</gene>
<sequence>MRLAHALLVAAGLGGTLGCVVQLDLQPDCGDGYVDRLAGEECEPSQADSMVGFCAAGEVPGPGACDRSTCIFDRGACTRCGNGLLDPGEACDPMDMSSPPCPIEGSARCRSDCTIDVSGCPRACGDGVVDENEECDDGLVTDVTDKGAPIRIDCTTLDGPNFRAYGGGESTRCIECKWDRSNCHYCGNQLLESADVLDKEDELRDAKPEVCDGEVDPDPQALSLFCQARCNAGGLMVACAYACNESCDAFLAPPGDVPDNGCCTPRSANCPYNDKGEIYKNREPCCGFPPGDLPEDPCVEALVELEAGTTVLRRTCP</sequence>
<reference evidence="1" key="1">
    <citation type="submission" date="2022-11" db="EMBL/GenBank/DDBJ databases">
        <title>Minimal conservation of predation-associated metabolite biosynthetic gene clusters underscores biosynthetic potential of Myxococcota including descriptions for ten novel species: Archangium lansinium sp. nov., Myxococcus landrumus sp. nov., Nannocystis bai.</title>
        <authorList>
            <person name="Ahearne A."/>
            <person name="Stevens C."/>
            <person name="Dowd S."/>
        </authorList>
    </citation>
    <scope>NUCLEOTIDE SEQUENCE</scope>
    <source>
        <strain evidence="1">Fl3</strain>
    </source>
</reference>
<organism evidence="1 2">
    <name type="scientific">Nannocystis punicea</name>
    <dbReference type="NCBI Taxonomy" id="2995304"/>
    <lineage>
        <taxon>Bacteria</taxon>
        <taxon>Pseudomonadati</taxon>
        <taxon>Myxococcota</taxon>
        <taxon>Polyangia</taxon>
        <taxon>Nannocystales</taxon>
        <taxon>Nannocystaceae</taxon>
        <taxon>Nannocystis</taxon>
    </lineage>
</organism>
<accession>A0ABY7H5G8</accession>
<evidence type="ECO:0000313" key="2">
    <source>
        <dbReference type="Proteomes" id="UP001164459"/>
    </source>
</evidence>
<dbReference type="PROSITE" id="PS51257">
    <property type="entry name" value="PROKAR_LIPOPROTEIN"/>
    <property type="match status" value="1"/>
</dbReference>